<name>A0A5Q2V5K5_SERPR</name>
<dbReference type="Pfam" id="PF01757">
    <property type="entry name" value="Acyl_transf_3"/>
    <property type="match status" value="1"/>
</dbReference>
<evidence type="ECO:0000256" key="1">
    <source>
        <dbReference type="SAM" id="Phobius"/>
    </source>
</evidence>
<dbReference type="GO" id="GO:0009103">
    <property type="term" value="P:lipopolysaccharide biosynthetic process"/>
    <property type="evidence" value="ECO:0007669"/>
    <property type="project" value="TreeGrafter"/>
</dbReference>
<feature type="domain" description="Acyltransferase 3" evidence="2">
    <location>
        <begin position="5"/>
        <end position="351"/>
    </location>
</feature>
<feature type="transmembrane region" description="Helical" evidence="1">
    <location>
        <begin position="12"/>
        <end position="31"/>
    </location>
</feature>
<sequence>MRKNLDIEMLRAIAISFILFAHLYNLFPWQSAGLAKAYTYLDLWTGVDLFFCVSGYIIATSLINKLPNEASGKEFFKFAVPFWIKRAWRLWPSAWLWLTILLVCSLVLRQSGYWGSPGQNAMYQTYAMLHVANFYGFECRAQYDLPSLLNYACGANQIYWSLSIEEQFYLIFPFAAVFIKRKYLIPFFLMVFAIQFPVNRGGSVLGYIRTDAIALGVVIALWARYESYSLLEPTALKLKRYALPVIAILLFMLIELGNSRIAAISFSTGLIAVVSGVLVWIASFDKNYLTFSFPLKKIASYLGSRSYTIYLAHIPVYFLTKEVWWRYLPDGFHPDGSYTLRYVITAIVILVAVTEASYRFIEIPLRNRGRRIAEKY</sequence>
<dbReference type="InterPro" id="IPR050879">
    <property type="entry name" value="Acyltransferase_3"/>
</dbReference>
<keyword evidence="1" id="KW-0472">Membrane</keyword>
<feature type="transmembrane region" description="Helical" evidence="1">
    <location>
        <begin position="87"/>
        <end position="108"/>
    </location>
</feature>
<gene>
    <name evidence="3" type="ORF">GHV41_00840</name>
</gene>
<dbReference type="Proteomes" id="UP000381260">
    <property type="component" value="Chromosome"/>
</dbReference>
<feature type="transmembrane region" description="Helical" evidence="1">
    <location>
        <begin position="237"/>
        <end position="254"/>
    </location>
</feature>
<protein>
    <submittedName>
        <fullName evidence="3">Acyltransferase family protein</fullName>
    </submittedName>
</protein>
<dbReference type="InterPro" id="IPR002656">
    <property type="entry name" value="Acyl_transf_3_dom"/>
</dbReference>
<keyword evidence="3" id="KW-0808">Transferase</keyword>
<dbReference type="EMBL" id="CP045913">
    <property type="protein sequence ID" value="QGH59476.1"/>
    <property type="molecule type" value="Genomic_DNA"/>
</dbReference>
<evidence type="ECO:0000313" key="3">
    <source>
        <dbReference type="EMBL" id="QGH59476.1"/>
    </source>
</evidence>
<keyword evidence="3" id="KW-0012">Acyltransferase</keyword>
<dbReference type="GO" id="GO:0016747">
    <property type="term" value="F:acyltransferase activity, transferring groups other than amino-acyl groups"/>
    <property type="evidence" value="ECO:0007669"/>
    <property type="project" value="InterPro"/>
</dbReference>
<feature type="transmembrane region" description="Helical" evidence="1">
    <location>
        <begin position="204"/>
        <end position="225"/>
    </location>
</feature>
<keyword evidence="1" id="KW-0812">Transmembrane</keyword>
<proteinExistence type="predicted"/>
<dbReference type="RefSeq" id="WP_153857193.1">
    <property type="nucleotide sequence ID" value="NZ_CP045913.1"/>
</dbReference>
<accession>A0A5Q2V5K5</accession>
<dbReference type="AlphaFoldDB" id="A0A5Q2V5K5"/>
<evidence type="ECO:0000313" key="4">
    <source>
        <dbReference type="Proteomes" id="UP000381260"/>
    </source>
</evidence>
<dbReference type="PANTHER" id="PTHR23028:SF53">
    <property type="entry name" value="ACYL_TRANSF_3 DOMAIN-CONTAINING PROTEIN"/>
    <property type="match status" value="1"/>
</dbReference>
<evidence type="ECO:0000259" key="2">
    <source>
        <dbReference type="Pfam" id="PF01757"/>
    </source>
</evidence>
<feature type="transmembrane region" description="Helical" evidence="1">
    <location>
        <begin position="260"/>
        <end position="281"/>
    </location>
</feature>
<reference evidence="3 4" key="1">
    <citation type="submission" date="2019-11" db="EMBL/GenBank/DDBJ databases">
        <title>The Phosphoenolpyruvate Phosphotransferase System Regulates Serratia proteamaculans 336X Biofilm Formation and Wheat Roots colonization.</title>
        <authorList>
            <person name="Liu F."/>
        </authorList>
    </citation>
    <scope>NUCLEOTIDE SEQUENCE [LARGE SCALE GENOMIC DNA]</scope>
    <source>
        <strain evidence="3 4">336X</strain>
    </source>
</reference>
<feature type="transmembrane region" description="Helical" evidence="1">
    <location>
        <begin position="340"/>
        <end position="361"/>
    </location>
</feature>
<dbReference type="GO" id="GO:0016020">
    <property type="term" value="C:membrane"/>
    <property type="evidence" value="ECO:0007669"/>
    <property type="project" value="TreeGrafter"/>
</dbReference>
<dbReference type="PANTHER" id="PTHR23028">
    <property type="entry name" value="ACETYLTRANSFERASE"/>
    <property type="match status" value="1"/>
</dbReference>
<keyword evidence="1" id="KW-1133">Transmembrane helix</keyword>
<organism evidence="3 4">
    <name type="scientific">Serratia proteamaculans</name>
    <dbReference type="NCBI Taxonomy" id="28151"/>
    <lineage>
        <taxon>Bacteria</taxon>
        <taxon>Pseudomonadati</taxon>
        <taxon>Pseudomonadota</taxon>
        <taxon>Gammaproteobacteria</taxon>
        <taxon>Enterobacterales</taxon>
        <taxon>Yersiniaceae</taxon>
        <taxon>Serratia</taxon>
    </lineage>
</organism>
<feature type="transmembrane region" description="Helical" evidence="1">
    <location>
        <begin position="43"/>
        <end position="66"/>
    </location>
</feature>